<gene>
    <name evidence="2" type="ORF">HGI30_04995</name>
</gene>
<feature type="domain" description="LUD" evidence="1">
    <location>
        <begin position="56"/>
        <end position="236"/>
    </location>
</feature>
<protein>
    <submittedName>
        <fullName evidence="2">LUD domain-containing protein</fullName>
    </submittedName>
</protein>
<dbReference type="Proteomes" id="UP000502136">
    <property type="component" value="Chromosome"/>
</dbReference>
<dbReference type="EMBL" id="CP051428">
    <property type="protein sequence ID" value="QJC54213.1"/>
    <property type="molecule type" value="Genomic_DNA"/>
</dbReference>
<proteinExistence type="predicted"/>
<evidence type="ECO:0000313" key="3">
    <source>
        <dbReference type="Proteomes" id="UP000502136"/>
    </source>
</evidence>
<accession>A0A6H2H3D6</accession>
<name>A0A6H2H3D6_9BACL</name>
<dbReference type="InterPro" id="IPR037171">
    <property type="entry name" value="NagB/RpiA_transferase-like"/>
</dbReference>
<dbReference type="Gene3D" id="3.40.50.10420">
    <property type="entry name" value="NagB/RpiA/CoA transferase-like"/>
    <property type="match status" value="1"/>
</dbReference>
<dbReference type="KEGG" id="palr:HGI30_04995"/>
<reference evidence="2 3" key="1">
    <citation type="submission" date="2020-04" db="EMBL/GenBank/DDBJ databases">
        <title>Novel Paenibacillus strain UniB2 isolated from commercial digestive syrup.</title>
        <authorList>
            <person name="Thorat V."/>
            <person name="Kirdat K."/>
            <person name="Tiwarekar B."/>
            <person name="Yadav A."/>
        </authorList>
    </citation>
    <scope>NUCLEOTIDE SEQUENCE [LARGE SCALE GENOMIC DNA]</scope>
    <source>
        <strain evidence="2 3">UniB2</strain>
    </source>
</reference>
<dbReference type="InterPro" id="IPR003741">
    <property type="entry name" value="LUD_dom"/>
</dbReference>
<dbReference type="AlphaFoldDB" id="A0A6H2H3D6"/>
<dbReference type="PANTHER" id="PTHR43682:SF1">
    <property type="entry name" value="LACTATE UTILIZATION PROTEIN C"/>
    <property type="match status" value="1"/>
</dbReference>
<dbReference type="InterPro" id="IPR024185">
    <property type="entry name" value="FTHF_cligase-like_sf"/>
</dbReference>
<dbReference type="Pfam" id="PF02589">
    <property type="entry name" value="LUD_dom"/>
    <property type="match status" value="1"/>
</dbReference>
<evidence type="ECO:0000313" key="2">
    <source>
        <dbReference type="EMBL" id="QJC54213.1"/>
    </source>
</evidence>
<sequence>MRELEAQSKLRQQTFLDGIAAKLGRPRQLERPHQPRRGAPAFWREFQWSPEERAARLREHFEAAGGKLAELPDLEAAGRFIAEQAREMTARRILRQDEAELAQLGLESALRPEGGEVRVWNEDGGGRERWLPEAAEADFGVVLADGAAAYTGTVCVRSAPDKGRSVSLLPTALFVVLPRERLATRLGELLLPLDEAGREAMPAGVHFISGPSRSADIENDLTIGVHGPGIVTILLIG</sequence>
<dbReference type="PANTHER" id="PTHR43682">
    <property type="entry name" value="LACTATE UTILIZATION PROTEIN C"/>
    <property type="match status" value="1"/>
</dbReference>
<dbReference type="SUPFAM" id="SSF100950">
    <property type="entry name" value="NagB/RpiA/CoA transferase-like"/>
    <property type="match status" value="1"/>
</dbReference>
<organism evidence="2 3">
    <name type="scientific">Paenibacillus albicereus</name>
    <dbReference type="NCBI Taxonomy" id="2726185"/>
    <lineage>
        <taxon>Bacteria</taxon>
        <taxon>Bacillati</taxon>
        <taxon>Bacillota</taxon>
        <taxon>Bacilli</taxon>
        <taxon>Bacillales</taxon>
        <taxon>Paenibacillaceae</taxon>
        <taxon>Paenibacillus</taxon>
    </lineage>
</organism>
<evidence type="ECO:0000259" key="1">
    <source>
        <dbReference type="Pfam" id="PF02589"/>
    </source>
</evidence>
<keyword evidence="3" id="KW-1185">Reference proteome</keyword>